<dbReference type="Proteomes" id="UP001162480">
    <property type="component" value="Chromosome 13"/>
</dbReference>
<dbReference type="AlphaFoldDB" id="A0AA36FAK0"/>
<protein>
    <submittedName>
        <fullName evidence="1">Uncharacterized protein</fullName>
    </submittedName>
</protein>
<accession>A0AA36FAK0</accession>
<name>A0AA36FAK0_OCTVU</name>
<evidence type="ECO:0000313" key="1">
    <source>
        <dbReference type="EMBL" id="CAI9731946.1"/>
    </source>
</evidence>
<proteinExistence type="predicted"/>
<keyword evidence="2" id="KW-1185">Reference proteome</keyword>
<dbReference type="EMBL" id="OX597826">
    <property type="protein sequence ID" value="CAI9731946.1"/>
    <property type="molecule type" value="Genomic_DNA"/>
</dbReference>
<gene>
    <name evidence="1" type="ORF">OCTVUL_1B023060</name>
</gene>
<reference evidence="1" key="1">
    <citation type="submission" date="2023-08" db="EMBL/GenBank/DDBJ databases">
        <authorList>
            <person name="Alioto T."/>
            <person name="Alioto T."/>
            <person name="Gomez Garrido J."/>
        </authorList>
    </citation>
    <scope>NUCLEOTIDE SEQUENCE</scope>
</reference>
<evidence type="ECO:0000313" key="2">
    <source>
        <dbReference type="Proteomes" id="UP001162480"/>
    </source>
</evidence>
<organism evidence="1 2">
    <name type="scientific">Octopus vulgaris</name>
    <name type="common">Common octopus</name>
    <dbReference type="NCBI Taxonomy" id="6645"/>
    <lineage>
        <taxon>Eukaryota</taxon>
        <taxon>Metazoa</taxon>
        <taxon>Spiralia</taxon>
        <taxon>Lophotrochozoa</taxon>
        <taxon>Mollusca</taxon>
        <taxon>Cephalopoda</taxon>
        <taxon>Coleoidea</taxon>
        <taxon>Octopodiformes</taxon>
        <taxon>Octopoda</taxon>
        <taxon>Incirrata</taxon>
        <taxon>Octopodidae</taxon>
        <taxon>Octopus</taxon>
    </lineage>
</organism>
<sequence length="109" mass="12143">MTTSENSQVAFYTRKSGVGDSSIGSGGGGGVGVVVARIMGDSRINRAIFIRIKIRSMFSKLYFSMPRKIMYRFLVAKKNNDYDNISVITLIHEPQILPLLLGLPKTKFR</sequence>